<dbReference type="PIRSF" id="PIRSF016838">
    <property type="entry name" value="PafC"/>
    <property type="match status" value="1"/>
</dbReference>
<dbReference type="InterPro" id="IPR018356">
    <property type="entry name" value="Tscrpt_reg_HTH_DeoR_CS"/>
</dbReference>
<evidence type="ECO:0000256" key="2">
    <source>
        <dbReference type="ARBA" id="ARBA00023125"/>
    </source>
</evidence>
<evidence type="ECO:0000313" key="6">
    <source>
        <dbReference type="EMBL" id="GAA3569900.1"/>
    </source>
</evidence>
<dbReference type="InterPro" id="IPR001034">
    <property type="entry name" value="DeoR_HTH"/>
</dbReference>
<dbReference type="InterPro" id="IPR026881">
    <property type="entry name" value="WYL_dom"/>
</dbReference>
<dbReference type="PROSITE" id="PS51000">
    <property type="entry name" value="HTH_DEOR_2"/>
    <property type="match status" value="1"/>
</dbReference>
<dbReference type="InterPro" id="IPR028349">
    <property type="entry name" value="PafC-like"/>
</dbReference>
<dbReference type="SUPFAM" id="SSF46785">
    <property type="entry name" value="Winged helix' DNA-binding domain"/>
    <property type="match status" value="1"/>
</dbReference>
<dbReference type="InterPro" id="IPR051534">
    <property type="entry name" value="CBASS_pafABC_assoc_protein"/>
</dbReference>
<gene>
    <name evidence="6" type="ORF">GCM10022197_27860</name>
</gene>
<dbReference type="Pfam" id="PF13280">
    <property type="entry name" value="WYL"/>
    <property type="match status" value="1"/>
</dbReference>
<dbReference type="PANTHER" id="PTHR34580:SF1">
    <property type="entry name" value="PROTEIN PAFC"/>
    <property type="match status" value="1"/>
</dbReference>
<evidence type="ECO:0000256" key="3">
    <source>
        <dbReference type="ARBA" id="ARBA00023163"/>
    </source>
</evidence>
<evidence type="ECO:0000313" key="7">
    <source>
        <dbReference type="Proteomes" id="UP001500767"/>
    </source>
</evidence>
<feature type="domain" description="HTH deoR-type" evidence="5">
    <location>
        <begin position="2"/>
        <end position="67"/>
    </location>
</feature>
<feature type="signal peptide" evidence="4">
    <location>
        <begin position="1"/>
        <end position="21"/>
    </location>
</feature>
<accession>A0ABP6XN87</accession>
<dbReference type="PANTHER" id="PTHR34580">
    <property type="match status" value="1"/>
</dbReference>
<dbReference type="InterPro" id="IPR036388">
    <property type="entry name" value="WH-like_DNA-bd_sf"/>
</dbReference>
<dbReference type="RefSeq" id="WP_204913244.1">
    <property type="nucleotide sequence ID" value="NZ_BAAAYR010000004.1"/>
</dbReference>
<dbReference type="Pfam" id="PF25583">
    <property type="entry name" value="WCX"/>
    <property type="match status" value="1"/>
</dbReference>
<evidence type="ECO:0000256" key="1">
    <source>
        <dbReference type="ARBA" id="ARBA00023015"/>
    </source>
</evidence>
<feature type="chain" id="PRO_5046101827" evidence="4">
    <location>
        <begin position="22"/>
        <end position="314"/>
    </location>
</feature>
<evidence type="ECO:0000259" key="5">
    <source>
        <dbReference type="PROSITE" id="PS51000"/>
    </source>
</evidence>
<evidence type="ECO:0000256" key="4">
    <source>
        <dbReference type="SAM" id="SignalP"/>
    </source>
</evidence>
<protein>
    <submittedName>
        <fullName evidence="6">WYL domain-containing protein</fullName>
    </submittedName>
</protein>
<proteinExistence type="predicted"/>
<dbReference type="EMBL" id="BAAAYR010000004">
    <property type="protein sequence ID" value="GAA3569900.1"/>
    <property type="molecule type" value="Genomic_DNA"/>
</dbReference>
<name>A0ABP6XN87_9ACTN</name>
<keyword evidence="7" id="KW-1185">Reference proteome</keyword>
<dbReference type="PROSITE" id="PS52050">
    <property type="entry name" value="WYL"/>
    <property type="match status" value="1"/>
</dbReference>
<organism evidence="6 7">
    <name type="scientific">Microlunatus spumicola</name>
    <dbReference type="NCBI Taxonomy" id="81499"/>
    <lineage>
        <taxon>Bacteria</taxon>
        <taxon>Bacillati</taxon>
        <taxon>Actinomycetota</taxon>
        <taxon>Actinomycetes</taxon>
        <taxon>Propionibacteriales</taxon>
        <taxon>Propionibacteriaceae</taxon>
        <taxon>Microlunatus</taxon>
    </lineage>
</organism>
<comment type="caution">
    <text evidence="6">The sequence shown here is derived from an EMBL/GenBank/DDBJ whole genome shotgun (WGS) entry which is preliminary data.</text>
</comment>
<keyword evidence="2" id="KW-0238">DNA-binding</keyword>
<sequence>MRADRLVSLLLLMQSRGRVTAAEAAAALEVSVPTARRDLEALAAAGVPVYAQPGRGGGWSLVGGARTDLTGLSAPEVQALFLLTGPAATASPALRSALRKLVRALPATFREEAETAAAAVVVDPRRWGSAAAGRPVHLAGLERAVVHRRRVRVSYRDHAGTATDRTVEPLGLVDKDGVWYLLAGTADGRRTFRVDRVAEVEERDETFVRPAGLDVAAAWREVEAEVERARARVAATVTLPDDLVRVFADQLGERYVETLDVADGRTRLRVRADTPTMLARQLAGWADVVVVEEPAEVRAELARFGVLLAQTYPG</sequence>
<keyword evidence="1" id="KW-0805">Transcription regulation</keyword>
<dbReference type="PROSITE" id="PS00894">
    <property type="entry name" value="HTH_DEOR_1"/>
    <property type="match status" value="1"/>
</dbReference>
<dbReference type="InterPro" id="IPR013196">
    <property type="entry name" value="HTH_11"/>
</dbReference>
<keyword evidence="4" id="KW-0732">Signal</keyword>
<reference evidence="7" key="1">
    <citation type="journal article" date="2019" name="Int. J. Syst. Evol. Microbiol.">
        <title>The Global Catalogue of Microorganisms (GCM) 10K type strain sequencing project: providing services to taxonomists for standard genome sequencing and annotation.</title>
        <authorList>
            <consortium name="The Broad Institute Genomics Platform"/>
            <consortium name="The Broad Institute Genome Sequencing Center for Infectious Disease"/>
            <person name="Wu L."/>
            <person name="Ma J."/>
        </authorList>
    </citation>
    <scope>NUCLEOTIDE SEQUENCE [LARGE SCALE GENOMIC DNA]</scope>
    <source>
        <strain evidence="7">JCM 16540</strain>
    </source>
</reference>
<dbReference type="Gene3D" id="1.10.10.10">
    <property type="entry name" value="Winged helix-like DNA-binding domain superfamily/Winged helix DNA-binding domain"/>
    <property type="match status" value="1"/>
</dbReference>
<dbReference type="InterPro" id="IPR036390">
    <property type="entry name" value="WH_DNA-bd_sf"/>
</dbReference>
<dbReference type="Proteomes" id="UP001500767">
    <property type="component" value="Unassembled WGS sequence"/>
</dbReference>
<dbReference type="Pfam" id="PF08279">
    <property type="entry name" value="HTH_11"/>
    <property type="match status" value="1"/>
</dbReference>
<keyword evidence="3" id="KW-0804">Transcription</keyword>
<dbReference type="InterPro" id="IPR057727">
    <property type="entry name" value="WCX_dom"/>
</dbReference>